<dbReference type="Proteomes" id="UP001234297">
    <property type="component" value="Chromosome 7"/>
</dbReference>
<protein>
    <submittedName>
        <fullName evidence="1">Uncharacterized protein</fullName>
    </submittedName>
</protein>
<gene>
    <name evidence="1" type="ORF">MRB53_022537</name>
</gene>
<dbReference type="EMBL" id="CM056815">
    <property type="protein sequence ID" value="KAJ8629214.1"/>
    <property type="molecule type" value="Genomic_DNA"/>
</dbReference>
<name>A0ACC2L6Y4_PERAE</name>
<evidence type="ECO:0000313" key="2">
    <source>
        <dbReference type="Proteomes" id="UP001234297"/>
    </source>
</evidence>
<organism evidence="1 2">
    <name type="scientific">Persea americana</name>
    <name type="common">Avocado</name>
    <dbReference type="NCBI Taxonomy" id="3435"/>
    <lineage>
        <taxon>Eukaryota</taxon>
        <taxon>Viridiplantae</taxon>
        <taxon>Streptophyta</taxon>
        <taxon>Embryophyta</taxon>
        <taxon>Tracheophyta</taxon>
        <taxon>Spermatophyta</taxon>
        <taxon>Magnoliopsida</taxon>
        <taxon>Magnoliidae</taxon>
        <taxon>Laurales</taxon>
        <taxon>Lauraceae</taxon>
        <taxon>Persea</taxon>
    </lineage>
</organism>
<reference evidence="1 2" key="1">
    <citation type="journal article" date="2022" name="Hortic Res">
        <title>A haplotype resolved chromosomal level avocado genome allows analysis of novel avocado genes.</title>
        <authorList>
            <person name="Nath O."/>
            <person name="Fletcher S.J."/>
            <person name="Hayward A."/>
            <person name="Shaw L.M."/>
            <person name="Masouleh A.K."/>
            <person name="Furtado A."/>
            <person name="Henry R.J."/>
            <person name="Mitter N."/>
        </authorList>
    </citation>
    <scope>NUCLEOTIDE SEQUENCE [LARGE SCALE GENOMIC DNA]</scope>
    <source>
        <strain evidence="2">cv. Hass</strain>
    </source>
</reference>
<sequence length="321" mass="36315">MDISHNNFSRQIPDYREKLRHLQYLILSYNDFEGKVLEEGIFINASAISITGNKKLCGGSPILLLPECPSADVKKQSQHFPKKQMIAILIGSVLCSILLLFILCYYCIRKSKKDPHPRSITHPLEEQLMKISYGDLCKATDGFSSANMIGVESYGSVYKGYLDHIMKIAAVKVLNLQQQGASKSFIVKCRALRNIRYQNLLKDLTVCSSIEFKGDDFKALVFNYMANGNLEQLLHTSMDEQDQPKNLSLIQRLNIAVDVAFALDYLHTSWKKQIVHCDLKPSTILLDDDVDALVGDFGLARFLSKATSNVSKRNYWMCCSR</sequence>
<evidence type="ECO:0000313" key="1">
    <source>
        <dbReference type="EMBL" id="KAJ8629214.1"/>
    </source>
</evidence>
<proteinExistence type="predicted"/>
<accession>A0ACC2L6Y4</accession>
<keyword evidence="2" id="KW-1185">Reference proteome</keyword>
<comment type="caution">
    <text evidence="1">The sequence shown here is derived from an EMBL/GenBank/DDBJ whole genome shotgun (WGS) entry which is preliminary data.</text>
</comment>